<dbReference type="GO" id="GO:0005524">
    <property type="term" value="F:ATP binding"/>
    <property type="evidence" value="ECO:0007669"/>
    <property type="project" value="InterPro"/>
</dbReference>
<dbReference type="InterPro" id="IPR027417">
    <property type="entry name" value="P-loop_NTPase"/>
</dbReference>
<feature type="domain" description="ATPase AAA-type core" evidence="1">
    <location>
        <begin position="23"/>
        <end position="309"/>
    </location>
</feature>
<dbReference type="SUPFAM" id="SSF52540">
    <property type="entry name" value="P-loop containing nucleoside triphosphate hydrolases"/>
    <property type="match status" value="1"/>
</dbReference>
<dbReference type="Gene3D" id="3.40.50.300">
    <property type="entry name" value="P-loop containing nucleotide triphosphate hydrolases"/>
    <property type="match status" value="2"/>
</dbReference>
<dbReference type="InterPro" id="IPR003959">
    <property type="entry name" value="ATPase_AAA_core"/>
</dbReference>
<evidence type="ECO:0000259" key="1">
    <source>
        <dbReference type="Pfam" id="PF13304"/>
    </source>
</evidence>
<dbReference type="CDD" id="cd00267">
    <property type="entry name" value="ABC_ATPase"/>
    <property type="match status" value="1"/>
</dbReference>
<dbReference type="PIRSF" id="PIRSF029347">
    <property type="entry name" value="RecF"/>
    <property type="match status" value="1"/>
</dbReference>
<keyword evidence="3" id="KW-1185">Reference proteome</keyword>
<dbReference type="AlphaFoldDB" id="A0AAQ4CVJ2"/>
<name>A0AAQ4CVJ2_9CREN</name>
<reference evidence="2 3" key="1">
    <citation type="journal article" date="2022" name="Microbiol. Resour. Announc.">
        <title>Complete Genome Sequence of the Hyperthermophilic and Acidophilic Archaeon Saccharolobus caldissimus Strain HS-3T.</title>
        <authorList>
            <person name="Sakai H.D."/>
            <person name="Kurosawa N."/>
        </authorList>
    </citation>
    <scope>NUCLEOTIDE SEQUENCE [LARGE SCALE GENOMIC DNA]</scope>
    <source>
        <strain evidence="2 3">JCM32116</strain>
    </source>
</reference>
<dbReference type="KEGG" id="scas:SACC_28400"/>
<proteinExistence type="predicted"/>
<dbReference type="Pfam" id="PF13304">
    <property type="entry name" value="AAA_21"/>
    <property type="match status" value="1"/>
</dbReference>
<evidence type="ECO:0000313" key="3">
    <source>
        <dbReference type="Proteomes" id="UP001319921"/>
    </source>
</evidence>
<dbReference type="GeneID" id="68867570"/>
<dbReference type="InterPro" id="IPR051396">
    <property type="entry name" value="Bact_Antivir_Def_Nuclease"/>
</dbReference>
<gene>
    <name evidence="2" type="ORF">SACC_28400</name>
</gene>
<protein>
    <recommendedName>
        <fullName evidence="1">ATPase AAA-type core domain-containing protein</fullName>
    </recommendedName>
</protein>
<dbReference type="Proteomes" id="UP001319921">
    <property type="component" value="Chromosome"/>
</dbReference>
<accession>A0AAQ4CVJ2</accession>
<evidence type="ECO:0000313" key="2">
    <source>
        <dbReference type="EMBL" id="BDB99823.1"/>
    </source>
</evidence>
<dbReference type="EMBL" id="AP025226">
    <property type="protein sequence ID" value="BDB99823.1"/>
    <property type="molecule type" value="Genomic_DNA"/>
</dbReference>
<dbReference type="PANTHER" id="PTHR43581:SF4">
    <property type="entry name" value="ATP_GTP PHOSPHATASE"/>
    <property type="match status" value="1"/>
</dbReference>
<dbReference type="GO" id="GO:0016887">
    <property type="term" value="F:ATP hydrolysis activity"/>
    <property type="evidence" value="ECO:0007669"/>
    <property type="project" value="InterPro"/>
</dbReference>
<dbReference type="RefSeq" id="WP_229570338.1">
    <property type="nucleotide sequence ID" value="NZ_AP025226.1"/>
</dbReference>
<dbReference type="InterPro" id="IPR014555">
    <property type="entry name" value="RecF-like"/>
</dbReference>
<sequence length="355" mass="40578">MIKQIRVKNFKSFDDLTIDLNKINVLVGPNGAGKSNFVDLFLFLKGFVKPSSFPPYPFTYWGGYKNLVYMNDDNLNVEVEIKADEYYYRFSINGKEGLKILEEHLKYKDLEIVRKYNEVEIDGKKYNIDLSLSVFHVIQRIGSIILSQFPIPSADMLNFMSNFGNDIVVLRVDTYMAVSPVPIQFNGLLVNGFGLAKLFFTQLPNPIQEFLKELNLSVKIDVSPEGNFIMYLIERMGNREVLLHPSSIPSGVIKMLTILGSIFILKPSVIVIDEVENSLHLNFIERLIDVINYSEPQAIMTTHSPMVIDLVDPKDVIIVDKEGGRSVMKRFKDINDIKKMLKEKGLLLSEYILYS</sequence>
<dbReference type="PANTHER" id="PTHR43581">
    <property type="entry name" value="ATP/GTP PHOSPHATASE"/>
    <property type="match status" value="1"/>
</dbReference>
<organism evidence="2 3">
    <name type="scientific">Saccharolobus caldissimus</name>
    <dbReference type="NCBI Taxonomy" id="1702097"/>
    <lineage>
        <taxon>Archaea</taxon>
        <taxon>Thermoproteota</taxon>
        <taxon>Thermoprotei</taxon>
        <taxon>Sulfolobales</taxon>
        <taxon>Sulfolobaceae</taxon>
        <taxon>Saccharolobus</taxon>
    </lineage>
</organism>